<dbReference type="PANTHER" id="PTHR43280:SF2">
    <property type="entry name" value="HTH-TYPE TRANSCRIPTIONAL REGULATOR EXSA"/>
    <property type="match status" value="1"/>
</dbReference>
<feature type="domain" description="HTH araC/xylS-type" evidence="2">
    <location>
        <begin position="170"/>
        <end position="272"/>
    </location>
</feature>
<proteinExistence type="predicted"/>
<dbReference type="GO" id="GO:0043565">
    <property type="term" value="F:sequence-specific DNA binding"/>
    <property type="evidence" value="ECO:0007669"/>
    <property type="project" value="InterPro"/>
</dbReference>
<gene>
    <name evidence="3" type="ORF">HBE96_07840</name>
</gene>
<reference evidence="3 4" key="2">
    <citation type="submission" date="2020-06" db="EMBL/GenBank/DDBJ databases">
        <title>Complete Genome Sequence of Clostridium muelleri sp. nov. P21T, an Acid-Alcohol Producing Acetogen Isolated from Old Hay.</title>
        <authorList>
            <person name="Duncan K.E."/>
            <person name="Tanner R.S."/>
        </authorList>
    </citation>
    <scope>NUCLEOTIDE SEQUENCE [LARGE SCALE GENOMIC DNA]</scope>
    <source>
        <strain evidence="3 4">P21</strain>
    </source>
</reference>
<organism evidence="3 4">
    <name type="scientific">Clostridium muellerianum</name>
    <dbReference type="NCBI Taxonomy" id="2716538"/>
    <lineage>
        <taxon>Bacteria</taxon>
        <taxon>Bacillati</taxon>
        <taxon>Bacillota</taxon>
        <taxon>Clostridia</taxon>
        <taxon>Eubacteriales</taxon>
        <taxon>Clostridiaceae</taxon>
        <taxon>Clostridium</taxon>
    </lineage>
</organism>
<sequence length="283" mass="33064">MFFNDILVKKHLKIKETPNYIYIAPHPLLRKYIAHYTILFPNPKETAKCSDNINDLTLIPDCSGCIIYTYENNDFSLRLWGSTTKTVIVKNDVNFKKIRFFIEFVPGGLHAITGIKQSELCDIQTEVDEVDKYLFCALIHAIENSNDIDDMVSRADMIFLKAVEKNNKQHAVIDSVLKRIKCSNGILQVKELALDEYISERHLNRLFNEYIGINPKMFSRLVRVNHSINIFKKFDYKNCSNIAQVLNYFDQSHFIHDFEQICGVSPNSFFRNMSDFYNEPFKY</sequence>
<dbReference type="Pfam" id="PF12833">
    <property type="entry name" value="HTH_18"/>
    <property type="match status" value="1"/>
</dbReference>
<protein>
    <submittedName>
        <fullName evidence="3">AraC family transcriptional regulator</fullName>
    </submittedName>
</protein>
<dbReference type="GO" id="GO:0003700">
    <property type="term" value="F:DNA-binding transcription factor activity"/>
    <property type="evidence" value="ECO:0007669"/>
    <property type="project" value="InterPro"/>
</dbReference>
<dbReference type="PANTHER" id="PTHR43280">
    <property type="entry name" value="ARAC-FAMILY TRANSCRIPTIONAL REGULATOR"/>
    <property type="match status" value="1"/>
</dbReference>
<dbReference type="Proteomes" id="UP000537131">
    <property type="component" value="Unassembled WGS sequence"/>
</dbReference>
<dbReference type="SMART" id="SM00342">
    <property type="entry name" value="HTH_ARAC"/>
    <property type="match status" value="1"/>
</dbReference>
<dbReference type="Gene3D" id="1.10.10.60">
    <property type="entry name" value="Homeodomain-like"/>
    <property type="match status" value="1"/>
</dbReference>
<evidence type="ECO:0000256" key="1">
    <source>
        <dbReference type="ARBA" id="ARBA00023125"/>
    </source>
</evidence>
<evidence type="ECO:0000313" key="3">
    <source>
        <dbReference type="EMBL" id="NMM62604.1"/>
    </source>
</evidence>
<evidence type="ECO:0000259" key="2">
    <source>
        <dbReference type="PROSITE" id="PS01124"/>
    </source>
</evidence>
<dbReference type="RefSeq" id="WP_169297209.1">
    <property type="nucleotide sequence ID" value="NZ_JABBNI010000014.1"/>
</dbReference>
<name>A0A7Y0EFL7_9CLOT</name>
<dbReference type="AlphaFoldDB" id="A0A7Y0EFL7"/>
<dbReference type="EMBL" id="JABBNI010000014">
    <property type="protein sequence ID" value="NMM62604.1"/>
    <property type="molecule type" value="Genomic_DNA"/>
</dbReference>
<keyword evidence="1" id="KW-0238">DNA-binding</keyword>
<reference evidence="3 4" key="1">
    <citation type="submission" date="2020-04" db="EMBL/GenBank/DDBJ databases">
        <authorList>
            <person name="Doyle D.A."/>
        </authorList>
    </citation>
    <scope>NUCLEOTIDE SEQUENCE [LARGE SCALE GENOMIC DNA]</scope>
    <source>
        <strain evidence="3 4">P21</strain>
    </source>
</reference>
<evidence type="ECO:0000313" key="4">
    <source>
        <dbReference type="Proteomes" id="UP000537131"/>
    </source>
</evidence>
<comment type="caution">
    <text evidence="3">The sequence shown here is derived from an EMBL/GenBank/DDBJ whole genome shotgun (WGS) entry which is preliminary data.</text>
</comment>
<dbReference type="PROSITE" id="PS01124">
    <property type="entry name" value="HTH_ARAC_FAMILY_2"/>
    <property type="match status" value="1"/>
</dbReference>
<keyword evidence="4" id="KW-1185">Reference proteome</keyword>
<accession>A0A7Y0EFL7</accession>
<dbReference type="InterPro" id="IPR018060">
    <property type="entry name" value="HTH_AraC"/>
</dbReference>